<keyword evidence="1" id="KW-0808">Transferase</keyword>
<dbReference type="Proteomes" id="UP000585474">
    <property type="component" value="Unassembled WGS sequence"/>
</dbReference>
<feature type="domain" description="Integrase catalytic" evidence="8">
    <location>
        <begin position="1243"/>
        <end position="1414"/>
    </location>
</feature>
<keyword evidence="6" id="KW-0695">RNA-directed DNA polymerase</keyword>
<dbReference type="InterPro" id="IPR036397">
    <property type="entry name" value="RNaseH_sf"/>
</dbReference>
<reference evidence="9 10" key="1">
    <citation type="submission" date="2019-07" db="EMBL/GenBank/DDBJ databases">
        <title>De Novo Assembly of kiwifruit Actinidia rufa.</title>
        <authorList>
            <person name="Sugita-Konishi S."/>
            <person name="Sato K."/>
            <person name="Mori E."/>
            <person name="Abe Y."/>
            <person name="Kisaki G."/>
            <person name="Hamano K."/>
            <person name="Suezawa K."/>
            <person name="Otani M."/>
            <person name="Fukuda T."/>
            <person name="Manabe T."/>
            <person name="Gomi K."/>
            <person name="Tabuchi M."/>
            <person name="Akimitsu K."/>
            <person name="Kataoka I."/>
        </authorList>
    </citation>
    <scope>NUCLEOTIDE SEQUENCE [LARGE SCALE GENOMIC DNA]</scope>
    <source>
        <strain evidence="10">cv. Fuchu</strain>
    </source>
</reference>
<keyword evidence="3" id="KW-0540">Nuclease</keyword>
<keyword evidence="5" id="KW-0378">Hydrolase</keyword>
<feature type="compositionally biased region" description="Basic and acidic residues" evidence="7">
    <location>
        <begin position="444"/>
        <end position="475"/>
    </location>
</feature>
<dbReference type="GO" id="GO:0004523">
    <property type="term" value="F:RNA-DNA hybrid ribonuclease activity"/>
    <property type="evidence" value="ECO:0007669"/>
    <property type="project" value="InterPro"/>
</dbReference>
<gene>
    <name evidence="9" type="ORF">Acr_06g0011230</name>
</gene>
<evidence type="ECO:0000313" key="9">
    <source>
        <dbReference type="EMBL" id="GFY89183.1"/>
    </source>
</evidence>
<accession>A0A7J0ERX3</accession>
<dbReference type="PROSITE" id="PS50994">
    <property type="entry name" value="INTEGRASE"/>
    <property type="match status" value="2"/>
</dbReference>
<dbReference type="Gene3D" id="3.30.70.270">
    <property type="match status" value="3"/>
</dbReference>
<name>A0A7J0ERX3_9ERIC</name>
<dbReference type="InterPro" id="IPR012337">
    <property type="entry name" value="RNaseH-like_sf"/>
</dbReference>
<dbReference type="PANTHER" id="PTHR48475:SF2">
    <property type="entry name" value="RIBONUCLEASE H"/>
    <property type="match status" value="1"/>
</dbReference>
<feature type="region of interest" description="Disordered" evidence="7">
    <location>
        <begin position="438"/>
        <end position="495"/>
    </location>
</feature>
<dbReference type="Pfam" id="PF17917">
    <property type="entry name" value="RT_RNaseH"/>
    <property type="match status" value="1"/>
</dbReference>
<organism evidence="9 10">
    <name type="scientific">Actinidia rufa</name>
    <dbReference type="NCBI Taxonomy" id="165716"/>
    <lineage>
        <taxon>Eukaryota</taxon>
        <taxon>Viridiplantae</taxon>
        <taxon>Streptophyta</taxon>
        <taxon>Embryophyta</taxon>
        <taxon>Tracheophyta</taxon>
        <taxon>Spermatophyta</taxon>
        <taxon>Magnoliopsida</taxon>
        <taxon>eudicotyledons</taxon>
        <taxon>Gunneridae</taxon>
        <taxon>Pentapetalae</taxon>
        <taxon>asterids</taxon>
        <taxon>Ericales</taxon>
        <taxon>Actinidiaceae</taxon>
        <taxon>Actinidia</taxon>
    </lineage>
</organism>
<dbReference type="Pfam" id="PF13456">
    <property type="entry name" value="RVT_3"/>
    <property type="match status" value="1"/>
</dbReference>
<keyword evidence="10" id="KW-1185">Reference proteome</keyword>
<dbReference type="OrthoDB" id="101614at2759"/>
<evidence type="ECO:0000256" key="3">
    <source>
        <dbReference type="ARBA" id="ARBA00022722"/>
    </source>
</evidence>
<dbReference type="GO" id="GO:0003676">
    <property type="term" value="F:nucleic acid binding"/>
    <property type="evidence" value="ECO:0007669"/>
    <property type="project" value="InterPro"/>
</dbReference>
<evidence type="ECO:0000256" key="7">
    <source>
        <dbReference type="SAM" id="MobiDB-lite"/>
    </source>
</evidence>
<dbReference type="InterPro" id="IPR005162">
    <property type="entry name" value="Retrotrans_gag_dom"/>
</dbReference>
<dbReference type="InterPro" id="IPR043128">
    <property type="entry name" value="Rev_trsase/Diguanyl_cyclase"/>
</dbReference>
<feature type="domain" description="Integrase catalytic" evidence="8">
    <location>
        <begin position="2076"/>
        <end position="2191"/>
    </location>
</feature>
<dbReference type="Pfam" id="PF17921">
    <property type="entry name" value="Integrase_H2C2"/>
    <property type="match status" value="1"/>
</dbReference>
<dbReference type="Pfam" id="PF00665">
    <property type="entry name" value="rve"/>
    <property type="match status" value="1"/>
</dbReference>
<evidence type="ECO:0000256" key="6">
    <source>
        <dbReference type="ARBA" id="ARBA00022918"/>
    </source>
</evidence>
<dbReference type="SUPFAM" id="SSF53098">
    <property type="entry name" value="Ribonuclease H-like"/>
    <property type="match status" value="3"/>
</dbReference>
<feature type="compositionally biased region" description="Basic and acidic residues" evidence="7">
    <location>
        <begin position="158"/>
        <end position="181"/>
    </location>
</feature>
<dbReference type="Pfam" id="PF03732">
    <property type="entry name" value="Retrotrans_gag"/>
    <property type="match status" value="1"/>
</dbReference>
<dbReference type="Pfam" id="PF00078">
    <property type="entry name" value="RVT_1"/>
    <property type="match status" value="2"/>
</dbReference>
<proteinExistence type="predicted"/>
<dbReference type="InterPro" id="IPR000477">
    <property type="entry name" value="RT_dom"/>
</dbReference>
<dbReference type="InterPro" id="IPR041373">
    <property type="entry name" value="RT_RNaseH"/>
</dbReference>
<feature type="region of interest" description="Disordered" evidence="7">
    <location>
        <begin position="148"/>
        <end position="230"/>
    </location>
</feature>
<keyword evidence="2" id="KW-0548">Nucleotidyltransferase</keyword>
<evidence type="ECO:0000256" key="1">
    <source>
        <dbReference type="ARBA" id="ARBA00022679"/>
    </source>
</evidence>
<evidence type="ECO:0000259" key="8">
    <source>
        <dbReference type="PROSITE" id="PS50994"/>
    </source>
</evidence>
<dbReference type="GO" id="GO:0015074">
    <property type="term" value="P:DNA integration"/>
    <property type="evidence" value="ECO:0007669"/>
    <property type="project" value="InterPro"/>
</dbReference>
<dbReference type="FunFam" id="3.30.420.10:FF:000032">
    <property type="entry name" value="Retrovirus-related Pol polyprotein from transposon 297-like Protein"/>
    <property type="match status" value="1"/>
</dbReference>
<dbReference type="InterPro" id="IPR041588">
    <property type="entry name" value="Integrase_H2C2"/>
</dbReference>
<dbReference type="InterPro" id="IPR001584">
    <property type="entry name" value="Integrase_cat-core"/>
</dbReference>
<evidence type="ECO:0000256" key="5">
    <source>
        <dbReference type="ARBA" id="ARBA00022801"/>
    </source>
</evidence>
<dbReference type="CDD" id="cd01647">
    <property type="entry name" value="RT_LTR"/>
    <property type="match status" value="2"/>
</dbReference>
<dbReference type="InterPro" id="IPR002156">
    <property type="entry name" value="RNaseH_domain"/>
</dbReference>
<dbReference type="InterPro" id="IPR043502">
    <property type="entry name" value="DNA/RNA_pol_sf"/>
</dbReference>
<protein>
    <recommendedName>
        <fullName evidence="8">Integrase catalytic domain-containing protein</fullName>
    </recommendedName>
</protein>
<dbReference type="SUPFAM" id="SSF56672">
    <property type="entry name" value="DNA/RNA polymerases"/>
    <property type="match status" value="2"/>
</dbReference>
<dbReference type="PANTHER" id="PTHR48475">
    <property type="entry name" value="RIBONUCLEASE H"/>
    <property type="match status" value="1"/>
</dbReference>
<dbReference type="EMBL" id="BJWL01000006">
    <property type="protein sequence ID" value="GFY89183.1"/>
    <property type="molecule type" value="Genomic_DNA"/>
</dbReference>
<feature type="region of interest" description="Disordered" evidence="7">
    <location>
        <begin position="563"/>
        <end position="602"/>
    </location>
</feature>
<feature type="compositionally biased region" description="Basic residues" evidence="7">
    <location>
        <begin position="205"/>
        <end position="219"/>
    </location>
</feature>
<sequence>MDTAHYSVYKKAAPPLNKGTQAEHTLQLSFELFYPLSLPWSPFNCPRSSTEYRGTRAIVTVGCSPQFFTTTVWRRLWERQFSMHLRSRNLPRPSASSPLDNRAPLMANASQVPDLEGLHHEIHGMAEQMRVMNENNARLIQLLAAANPQPPAAPSVPDVERSRHSNRSGDRSHNVSTERAKDRHRAPSPSLRERSSSSESSQTRSRMRRGRSPHRGGRTRARDKSTSQKIRDLDARLDAINTGTNAPITVDALVRQTDPPFTERVLRTRISSKFKLPTQLGIYEGKTDPMDHLDSYKSLMSLQGCSDEVMCKAFSATLKGPARSWFRKLSPGTVDSFGELSRLFVANFMSCRNRQKNASHLFTVHQKETESLKDFVKRFNQAVLDVEDPSDKVIIMAMMEGLRPGPLFDSLSQNVPEALSALQSKADKYIAAEELAEAKRRRRGKEDHKRKEPDTRRVDYREEMRYKRPDRDSKRSNNRRPHTPPRRPDFNLPSLNTPVAQVLSEIKHKEFIKWPGKIKTDPQKRNRNKYCEFHRDHGHNTEDCFQRKEQIADLIKRGYLRKYITDRPPPNSPERKYGDNRPTAGNIQTIHGGFGSGGCSTSSRKRHARSAFRSIEEEVYNLSSPCASDQPPITFSSDDLRGLHLPHDDALVVSAVIANFNVQRILTDSGSSADILFISAFEKDENWAGQIASFPYPPDWIWRKYDAPLGMDQLTNNPGNRTAADHRMAGFHRGEVKGDQKAMTWRRCETRWNSLFWKTPGRPRIPKPLEEVAPISIHPNYPERRVMIGTELTNELRIALMDFLKKNSDVFAWSQGDVPGIDPEVAMHKLFTKPDYSPVRQKRRKFAPERLKVIEDEISKLIKAKVVREAHYPDWLANVIVAPKKRREMEVMPFGLKNAWATYQRLVNKMFNAQIGKTMEVYIDDMLVKSLHAQNHIAHLEEAFDILRRHRMMLNPSKCIFGVSSGKFLGYLVTKRGIEVNPDQIQALIAMRSPRNIREVQQLTGQVAALNRFVSKSADKCLPFFKILRKSQTFQWSEESENAFQQLKEYLGSPPLLSVPTANEDLYVFSNDRNTSGRLLKWSIELSEFHIEYKPRTAIKAQALSDFIAESTHEDTPQLEETPLEAGISKEPTSEQNLAHWILYVDGSSNQHGCGAGLVLRAPSGPLLRCLRPAEAEYVLREIHEGVCGNHSGARSLAKKTIRQGYFWPTMERDAATYVKRCDKCQRFAPISHLPHTDMVPISSPWPFAQWGIDILGPLPRAPLQRKFLIVAIDYFTKWIEAQPLAKITKKNTRDFVWKHLVCRFGVPKVIISDNARQFDNDRFRLFCSDLAISHHFSSPGHPQANGQVEVTNRTILRNLKARLERSKSEWAEDLPSILWAHHTTSRIPTGETLYSMVFGTESVIPVEIGMPSFRTLNFNEKGNEGELRLNLDLLGEKRETAELRQAAYKSRIAKYYNERVKHRSFLPGDLVLRRVTLSTRDPSAGKLGPTWEGPYKVIKVSRPGTCWLEDLNGKALSHPWNAEHLKKKRRKFAPERLKVIEDEISKLIKAKVVREATIRIGSPMSSSPPKKEGNGGFMPFGLKNAWATYQRLVNKMFNAQIGKTMEVYIDDMLVKSLHAQNHIAHLEEAFDILRRHRMMLNPSKCIFGVSSGKFLGYLVTKRGIEVNPDQIQALIAMRSPRNIREVQQLTGQVAALNRFVSKSADKSERVSRIPAFTLGPHANEDLYVYLSASPTAISAVLIREEDRIQKIYYVSKTLIGADARYTRIEKIAYALMIAARKLRHYFQAHSIIVLTDQPLKQILQRPDTSGRLLKWSIELSEFHIEYKPRTAIKAQALSDFIAESTHEDTPQLEETPLEAGISKEPTSEQNLAHWILYVDGSSNQHGCGAGLVLRAPSGEQMEYAIRMGFQATNNEAEYEALLAGLRMATELGAQSLEVFSDSQLVVNQVQGDYLAKCIPLEFLTHPSIGVANQILQMEENPTWLDEIIDYLRKGILPKDKLQARRLQYRSARFCIFEGRLYKRSFSGPLLRCLRPAKLNTFYEKYTKAYAEITLEPDRWQRKLFAKDIFGRPWNEMRLRIFGVPKVIISDNARQFDNDRFRLFCSDLAISHHFSSPGHPQANGQVEVTNRTILRNLKARLERSKSEWAEDLPSILWAHHTTSRIPTGETLYSMVFGTESVIPVEIGMPSFRTLNFNEKGNEGELRLNLDLLGEKRRPPNYAKRLTKVGSPNTTTKE</sequence>
<evidence type="ECO:0000256" key="4">
    <source>
        <dbReference type="ARBA" id="ARBA00022759"/>
    </source>
</evidence>
<evidence type="ECO:0000256" key="2">
    <source>
        <dbReference type="ARBA" id="ARBA00022695"/>
    </source>
</evidence>
<feature type="compositionally biased region" description="Basic residues" evidence="7">
    <location>
        <begin position="476"/>
        <end position="485"/>
    </location>
</feature>
<evidence type="ECO:0000313" key="10">
    <source>
        <dbReference type="Proteomes" id="UP000585474"/>
    </source>
</evidence>
<keyword evidence="4" id="KW-0255">Endonuclease</keyword>
<feature type="compositionally biased region" description="Basic and acidic residues" evidence="7">
    <location>
        <begin position="220"/>
        <end position="230"/>
    </location>
</feature>
<dbReference type="CDD" id="cd09279">
    <property type="entry name" value="RNase_HI_like"/>
    <property type="match status" value="1"/>
</dbReference>
<dbReference type="Gene3D" id="1.10.340.70">
    <property type="match status" value="1"/>
</dbReference>
<dbReference type="GO" id="GO:0003964">
    <property type="term" value="F:RNA-directed DNA polymerase activity"/>
    <property type="evidence" value="ECO:0007669"/>
    <property type="project" value="UniProtKB-KW"/>
</dbReference>
<dbReference type="Gene3D" id="3.30.420.10">
    <property type="entry name" value="Ribonuclease H-like superfamily/Ribonuclease H"/>
    <property type="match status" value="3"/>
</dbReference>
<comment type="caution">
    <text evidence="9">The sequence shown here is derived from an EMBL/GenBank/DDBJ whole genome shotgun (WGS) entry which is preliminary data.</text>
</comment>